<dbReference type="Proteomes" id="UP001054811">
    <property type="component" value="Chromosome"/>
</dbReference>
<keyword evidence="2" id="KW-1185">Reference proteome</keyword>
<evidence type="ECO:0000313" key="2">
    <source>
        <dbReference type="Proteomes" id="UP001054811"/>
    </source>
</evidence>
<dbReference type="EMBL" id="CP091139">
    <property type="protein sequence ID" value="UUT35903.1"/>
    <property type="molecule type" value="Genomic_DNA"/>
</dbReference>
<protein>
    <submittedName>
        <fullName evidence="1">DUF6325 family protein</fullName>
    </submittedName>
</protein>
<dbReference type="InterPro" id="IPR046288">
    <property type="entry name" value="DUF6325"/>
</dbReference>
<name>A0ABY5NL80_9MICO</name>
<evidence type="ECO:0000313" key="1">
    <source>
        <dbReference type="EMBL" id="UUT35903.1"/>
    </source>
</evidence>
<dbReference type="RefSeq" id="WP_259612538.1">
    <property type="nucleotide sequence ID" value="NZ_CP091139.2"/>
</dbReference>
<organism evidence="1 2">
    <name type="scientific">Microbacterium elymi</name>
    <dbReference type="NCBI Taxonomy" id="2909587"/>
    <lineage>
        <taxon>Bacteria</taxon>
        <taxon>Bacillati</taxon>
        <taxon>Actinomycetota</taxon>
        <taxon>Actinomycetes</taxon>
        <taxon>Micrococcales</taxon>
        <taxon>Microbacteriaceae</taxon>
        <taxon>Microbacterium</taxon>
    </lineage>
</organism>
<dbReference type="Pfam" id="PF19850">
    <property type="entry name" value="DUF6325"/>
    <property type="match status" value="1"/>
</dbReference>
<gene>
    <name evidence="1" type="ORF">L2X98_22390</name>
</gene>
<sequence length="155" mass="15839">MPAPVSFALGPVELIGVRLDAAGPDAGVIAAIGEQVAAHAVQVVDLVLVAVSPEGTVSWQEADGAAFELAGLRGRAPGLIGEDDIRQFARWLPAGGFALLVLLELVWLHTMAADLADAGGTVVVDERIPAPIVNAVLDAAVERSVAVAMDGRFGT</sequence>
<proteinExistence type="predicted"/>
<reference evidence="1" key="1">
    <citation type="submission" date="2022-01" db="EMBL/GenBank/DDBJ databases">
        <title>Microbacterium eymi and Microbacterium rhizovicinus sp. nov., isolated from the rhizospheric soil of Elymus tsukushiensis, a plant native to the Dokdo Islands, Republic of Korea.</title>
        <authorList>
            <person name="Hwang Y.J."/>
        </authorList>
    </citation>
    <scope>NUCLEOTIDE SEQUENCE</scope>
    <source>
        <strain evidence="1">KUDC0405</strain>
    </source>
</reference>
<accession>A0ABY5NL80</accession>